<proteinExistence type="predicted"/>
<evidence type="ECO:0000259" key="1">
    <source>
        <dbReference type="Pfam" id="PF12867"/>
    </source>
</evidence>
<accession>A0A098M3L9</accession>
<keyword evidence="3" id="KW-1185">Reference proteome</keyword>
<protein>
    <recommendedName>
        <fullName evidence="1">DinB-like domain-containing protein</fullName>
    </recommendedName>
</protein>
<reference evidence="2 3" key="2">
    <citation type="submission" date="2014-10" db="EMBL/GenBank/DDBJ databases">
        <title>Comparative genomics of the Paenibacillus odorifer group.</title>
        <authorList>
            <person name="Tsai Y.-C."/>
            <person name="Martin N."/>
            <person name="Korlach J."/>
            <person name="Wiedmann M."/>
        </authorList>
    </citation>
    <scope>NUCLEOTIDE SEQUENCE [LARGE SCALE GENOMIC DNA]</scope>
    <source>
        <strain evidence="2 3">DSM 18334</strain>
    </source>
</reference>
<name>A0A098M3L9_9BACL</name>
<comment type="caution">
    <text evidence="2">The sequence shown here is derived from an EMBL/GenBank/DDBJ whole genome shotgun (WGS) entry which is preliminary data.</text>
</comment>
<dbReference type="AlphaFoldDB" id="A0A098M3L9"/>
<evidence type="ECO:0000313" key="2">
    <source>
        <dbReference type="EMBL" id="KGE17135.1"/>
    </source>
</evidence>
<evidence type="ECO:0000313" key="3">
    <source>
        <dbReference type="Proteomes" id="UP000029734"/>
    </source>
</evidence>
<dbReference type="Gene3D" id="1.20.120.450">
    <property type="entry name" value="dinb family like domain"/>
    <property type="match status" value="1"/>
</dbReference>
<dbReference type="Pfam" id="PF12867">
    <property type="entry name" value="DinB_2"/>
    <property type="match status" value="1"/>
</dbReference>
<sequence>MNTKEYLQRFEDTVNIYLQDLEAYNMEQLLLKPQEDKWSMGQMYLHLIQSAQFMGLRNIEVCRVMDTTPETAEVKTDAGKAVFEIEGFLPTSIQVPPSKEYTPLQPVSKEQLSEGLHLVLKKMREVEPLLAGIPTTRTSPHPRLGALNAYEWFYLTEMHYRHHFLQKKRLEEFLEIKI</sequence>
<dbReference type="eggNOG" id="ENOG5032WP2">
    <property type="taxonomic scope" value="Bacteria"/>
</dbReference>
<dbReference type="EMBL" id="JQCR01000003">
    <property type="protein sequence ID" value="KGE17135.1"/>
    <property type="molecule type" value="Genomic_DNA"/>
</dbReference>
<feature type="domain" description="DinB-like" evidence="1">
    <location>
        <begin position="11"/>
        <end position="166"/>
    </location>
</feature>
<dbReference type="InterPro" id="IPR024775">
    <property type="entry name" value="DinB-like"/>
</dbReference>
<dbReference type="SUPFAM" id="SSF109854">
    <property type="entry name" value="DinB/YfiT-like putative metalloenzymes"/>
    <property type="match status" value="1"/>
</dbReference>
<organism evidence="2 3">
    <name type="scientific">Paenibacillus wynnii</name>
    <dbReference type="NCBI Taxonomy" id="268407"/>
    <lineage>
        <taxon>Bacteria</taxon>
        <taxon>Bacillati</taxon>
        <taxon>Bacillota</taxon>
        <taxon>Bacilli</taxon>
        <taxon>Bacillales</taxon>
        <taxon>Paenibacillaceae</taxon>
        <taxon>Paenibacillus</taxon>
    </lineage>
</organism>
<dbReference type="Proteomes" id="UP000029734">
    <property type="component" value="Unassembled WGS sequence"/>
</dbReference>
<dbReference type="InterPro" id="IPR034660">
    <property type="entry name" value="DinB/YfiT-like"/>
</dbReference>
<reference evidence="2 3" key="1">
    <citation type="submission" date="2014-08" db="EMBL/GenBank/DDBJ databases">
        <authorList>
            <person name="den Bakker H.C."/>
        </authorList>
    </citation>
    <scope>NUCLEOTIDE SEQUENCE [LARGE SCALE GENOMIC DNA]</scope>
    <source>
        <strain evidence="2 3">DSM 18334</strain>
    </source>
</reference>
<dbReference type="STRING" id="268407.PWYN_21065"/>
<dbReference type="OrthoDB" id="1495892at2"/>
<gene>
    <name evidence="2" type="ORF">PWYN_21065</name>
</gene>